<evidence type="ECO:0000313" key="1">
    <source>
        <dbReference type="EMBL" id="CAF4606145.1"/>
    </source>
</evidence>
<protein>
    <submittedName>
        <fullName evidence="1">Uncharacterized protein</fullName>
    </submittedName>
</protein>
<accession>A0A8S2Z3R8</accession>
<dbReference type="InterPro" id="IPR036179">
    <property type="entry name" value="Ig-like_dom_sf"/>
</dbReference>
<proteinExistence type="predicted"/>
<gene>
    <name evidence="1" type="ORF">SMN809_LOCUS39277</name>
</gene>
<dbReference type="SUPFAM" id="SSF48726">
    <property type="entry name" value="Immunoglobulin"/>
    <property type="match status" value="1"/>
</dbReference>
<dbReference type="AlphaFoldDB" id="A0A8S2Z3R8"/>
<comment type="caution">
    <text evidence="1">The sequence shown here is derived from an EMBL/GenBank/DDBJ whole genome shotgun (WGS) entry which is preliminary data.</text>
</comment>
<dbReference type="EMBL" id="CAJOBI010105006">
    <property type="protein sequence ID" value="CAF4606145.1"/>
    <property type="molecule type" value="Genomic_DNA"/>
</dbReference>
<reference evidence="1" key="1">
    <citation type="submission" date="2021-02" db="EMBL/GenBank/DDBJ databases">
        <authorList>
            <person name="Nowell W R."/>
        </authorList>
    </citation>
    <scope>NUCLEOTIDE SEQUENCE</scope>
</reference>
<dbReference type="Gene3D" id="2.60.40.10">
    <property type="entry name" value="Immunoglobulins"/>
    <property type="match status" value="1"/>
</dbReference>
<feature type="non-terminal residue" evidence="1">
    <location>
        <position position="37"/>
    </location>
</feature>
<sequence length="37" mass="4309">MIELRFDPVRREHFGNYSCLAKNLADSSYSIASLYIQ</sequence>
<dbReference type="CDD" id="cd00096">
    <property type="entry name" value="Ig"/>
    <property type="match status" value="1"/>
</dbReference>
<dbReference type="InterPro" id="IPR013783">
    <property type="entry name" value="Ig-like_fold"/>
</dbReference>
<dbReference type="Proteomes" id="UP000676336">
    <property type="component" value="Unassembled WGS sequence"/>
</dbReference>
<evidence type="ECO:0000313" key="2">
    <source>
        <dbReference type="Proteomes" id="UP000676336"/>
    </source>
</evidence>
<name>A0A8S2Z3R8_9BILA</name>
<organism evidence="1 2">
    <name type="scientific">Rotaria magnacalcarata</name>
    <dbReference type="NCBI Taxonomy" id="392030"/>
    <lineage>
        <taxon>Eukaryota</taxon>
        <taxon>Metazoa</taxon>
        <taxon>Spiralia</taxon>
        <taxon>Gnathifera</taxon>
        <taxon>Rotifera</taxon>
        <taxon>Eurotatoria</taxon>
        <taxon>Bdelloidea</taxon>
        <taxon>Philodinida</taxon>
        <taxon>Philodinidae</taxon>
        <taxon>Rotaria</taxon>
    </lineage>
</organism>